<sequence>MTFDQTSLTIDNSDRGMGREEARRACVPSVEEARSEVRLVEVEASVSLAWQRMSHSTSVKVTWKPRAGAQVARTDEGTCVSLPFHVTGSQPAVGQGVNRWIIGENLVNAICKALLLKLLNNSR</sequence>
<feature type="region of interest" description="Disordered" evidence="1">
    <location>
        <begin position="1"/>
        <end position="23"/>
    </location>
</feature>
<organism evidence="2 3">
    <name type="scientific">Spirodela intermedia</name>
    <name type="common">Intermediate duckweed</name>
    <dbReference type="NCBI Taxonomy" id="51605"/>
    <lineage>
        <taxon>Eukaryota</taxon>
        <taxon>Viridiplantae</taxon>
        <taxon>Streptophyta</taxon>
        <taxon>Embryophyta</taxon>
        <taxon>Tracheophyta</taxon>
        <taxon>Spermatophyta</taxon>
        <taxon>Magnoliopsida</taxon>
        <taxon>Liliopsida</taxon>
        <taxon>Araceae</taxon>
        <taxon>Lemnoideae</taxon>
        <taxon>Spirodela</taxon>
    </lineage>
</organism>
<feature type="compositionally biased region" description="Polar residues" evidence="1">
    <location>
        <begin position="1"/>
        <end position="11"/>
    </location>
</feature>
<proteinExistence type="predicted"/>
<gene>
    <name evidence="2" type="ORF">SI8410_06008421</name>
</gene>
<name>A0A7I8KKI3_SPIIN</name>
<evidence type="ECO:0000313" key="3">
    <source>
        <dbReference type="Proteomes" id="UP000663760"/>
    </source>
</evidence>
<dbReference type="Proteomes" id="UP000663760">
    <property type="component" value="Chromosome 6"/>
</dbReference>
<accession>A0A7I8KKI3</accession>
<dbReference type="EMBL" id="LR746269">
    <property type="protein sequence ID" value="CAA7397756.1"/>
    <property type="molecule type" value="Genomic_DNA"/>
</dbReference>
<keyword evidence="3" id="KW-1185">Reference proteome</keyword>
<feature type="compositionally biased region" description="Basic and acidic residues" evidence="1">
    <location>
        <begin position="12"/>
        <end position="23"/>
    </location>
</feature>
<dbReference type="AlphaFoldDB" id="A0A7I8KKI3"/>
<evidence type="ECO:0000256" key="1">
    <source>
        <dbReference type="SAM" id="MobiDB-lite"/>
    </source>
</evidence>
<protein>
    <submittedName>
        <fullName evidence="2">Uncharacterized protein</fullName>
    </submittedName>
</protein>
<evidence type="ECO:0000313" key="2">
    <source>
        <dbReference type="EMBL" id="CAA7397756.1"/>
    </source>
</evidence>
<reference evidence="2" key="1">
    <citation type="submission" date="2020-02" db="EMBL/GenBank/DDBJ databases">
        <authorList>
            <person name="Scholz U."/>
            <person name="Mascher M."/>
            <person name="Fiebig A."/>
        </authorList>
    </citation>
    <scope>NUCLEOTIDE SEQUENCE</scope>
</reference>